<evidence type="ECO:0000313" key="4">
    <source>
        <dbReference type="EMBL" id="EKT78091.1"/>
    </source>
</evidence>
<keyword evidence="2" id="KW-0812">Transmembrane</keyword>
<feature type="domain" description="DUF8175" evidence="3">
    <location>
        <begin position="70"/>
        <end position="253"/>
    </location>
</feature>
<keyword evidence="2" id="KW-0472">Membrane</keyword>
<name>K8XBA4_RHOOP</name>
<dbReference type="InterPro" id="IPR058488">
    <property type="entry name" value="DUF8175"/>
</dbReference>
<keyword evidence="2" id="KW-1133">Transmembrane helix</keyword>
<feature type="region of interest" description="Disordered" evidence="1">
    <location>
        <begin position="57"/>
        <end position="92"/>
    </location>
</feature>
<proteinExistence type="predicted"/>
<feature type="compositionally biased region" description="Basic and acidic residues" evidence="1">
    <location>
        <begin position="76"/>
        <end position="88"/>
    </location>
</feature>
<accession>K8XBA4</accession>
<evidence type="ECO:0000256" key="1">
    <source>
        <dbReference type="SAM" id="MobiDB-lite"/>
    </source>
</evidence>
<feature type="transmembrane region" description="Helical" evidence="2">
    <location>
        <begin position="30"/>
        <end position="49"/>
    </location>
</feature>
<protein>
    <recommendedName>
        <fullName evidence="3">DUF8175 domain-containing protein</fullName>
    </recommendedName>
</protein>
<comment type="caution">
    <text evidence="4">The sequence shown here is derived from an EMBL/GenBank/DDBJ whole genome shotgun (WGS) entry which is preliminary data.</text>
</comment>
<organism evidence="4 5">
    <name type="scientific">Rhodococcus opacus M213</name>
    <dbReference type="NCBI Taxonomy" id="1129896"/>
    <lineage>
        <taxon>Bacteria</taxon>
        <taxon>Bacillati</taxon>
        <taxon>Actinomycetota</taxon>
        <taxon>Actinomycetes</taxon>
        <taxon>Mycobacteriales</taxon>
        <taxon>Nocardiaceae</taxon>
        <taxon>Rhodococcus</taxon>
    </lineage>
</organism>
<evidence type="ECO:0000313" key="5">
    <source>
        <dbReference type="Proteomes" id="UP000005951"/>
    </source>
</evidence>
<gene>
    <name evidence="4" type="ORF">WSS_A34307</name>
</gene>
<evidence type="ECO:0000259" key="3">
    <source>
        <dbReference type="Pfam" id="PF26526"/>
    </source>
</evidence>
<dbReference type="Pfam" id="PF26526">
    <property type="entry name" value="DUF8175"/>
    <property type="match status" value="1"/>
</dbReference>
<dbReference type="EMBL" id="AJYC02000115">
    <property type="protein sequence ID" value="EKT78091.1"/>
    <property type="molecule type" value="Genomic_DNA"/>
</dbReference>
<evidence type="ECO:0000256" key="2">
    <source>
        <dbReference type="SAM" id="Phobius"/>
    </source>
</evidence>
<sequence>MTKLMGRNNPLVTKEFATTPMSPWLRRGPVLLGGAGALVLLIVLVVILFRGTGSDELTPGPAPETSAAEPVNPQIPEHDPSKQRRPADPDWLTGAPAGLVWRQVDKIPLPFGAADGPSKIDEDAGTAAGYSHTPQGAVLAGYQIGNRIALGPDYARVVDAQTVFDPAAAADVKAHRGTPDPSALDGQVHSSAFKVLAYLPTQATVQYAMPNPMNGTYNSYQFTVVWAGGDWKLVAPNDTASAKALSSIDGFTPF</sequence>
<dbReference type="Proteomes" id="UP000005951">
    <property type="component" value="Unassembled WGS sequence"/>
</dbReference>
<dbReference type="AlphaFoldDB" id="K8XBA4"/>
<dbReference type="RefSeq" id="WP_005262983.1">
    <property type="nucleotide sequence ID" value="NZ_AJYC02000115.1"/>
</dbReference>
<reference evidence="4 5" key="1">
    <citation type="journal article" date="2013" name="Genome Announc.">
        <title>Draft Genome Sequence of Rhodococcus opacus Strain M213 Shows a Diverse Catabolic Potential.</title>
        <authorList>
            <person name="Pathak A."/>
            <person name="Green S.J."/>
            <person name="Ogram A."/>
            <person name="Chauhan A."/>
        </authorList>
    </citation>
    <scope>NUCLEOTIDE SEQUENCE [LARGE SCALE GENOMIC DNA]</scope>
    <source>
        <strain evidence="4 5">M213</strain>
    </source>
</reference>